<dbReference type="Pfam" id="PF01985">
    <property type="entry name" value="CRS1_YhbY"/>
    <property type="match status" value="1"/>
</dbReference>
<dbReference type="InterPro" id="IPR035920">
    <property type="entry name" value="YhbY-like_sf"/>
</dbReference>
<dbReference type="STRING" id="1227456.C450_01107"/>
<reference evidence="3 4" key="1">
    <citation type="journal article" date="2014" name="PLoS Genet.">
        <title>Phylogenetically driven sequencing of extremely halophilic archaea reveals strategies for static and dynamic osmo-response.</title>
        <authorList>
            <person name="Becker E.A."/>
            <person name="Seitzer P.M."/>
            <person name="Tritt A."/>
            <person name="Larsen D."/>
            <person name="Krusor M."/>
            <person name="Yao A.I."/>
            <person name="Wu D."/>
            <person name="Madern D."/>
            <person name="Eisen J.A."/>
            <person name="Darling A.E."/>
            <person name="Facciotti M.T."/>
        </authorList>
    </citation>
    <scope>NUCLEOTIDE SEQUENCE [LARGE SCALE GENOMIC DNA]</scope>
    <source>
        <strain evidence="3 4">DSM 8989</strain>
    </source>
</reference>
<gene>
    <name evidence="3" type="ORF">C450_01107</name>
</gene>
<evidence type="ECO:0000313" key="3">
    <source>
        <dbReference type="EMBL" id="EMA55612.1"/>
    </source>
</evidence>
<feature type="domain" description="CRM" evidence="2">
    <location>
        <begin position="1"/>
        <end position="83"/>
    </location>
</feature>
<evidence type="ECO:0000259" key="2">
    <source>
        <dbReference type="SMART" id="SM01103"/>
    </source>
</evidence>
<protein>
    <recommendedName>
        <fullName evidence="2">CRM domain-containing protein</fullName>
    </recommendedName>
</protein>
<dbReference type="PATRIC" id="fig|1227456.3.peg.231"/>
<dbReference type="GO" id="GO:0003723">
    <property type="term" value="F:RNA binding"/>
    <property type="evidence" value="ECO:0007669"/>
    <property type="project" value="UniProtKB-KW"/>
</dbReference>
<sequence length="83" mass="9042">MTKDERTLKKRAQTTDATLRVGKGGVDAVADELESQLRDRDLVKVKFLRAARGGTTTDELADRLAAQAGADVIETRGNTATYY</sequence>
<evidence type="ECO:0000313" key="4">
    <source>
        <dbReference type="Proteomes" id="UP000011625"/>
    </source>
</evidence>
<keyword evidence="4" id="KW-1185">Reference proteome</keyword>
<dbReference type="SMART" id="SM01103">
    <property type="entry name" value="CRS1_YhbY"/>
    <property type="match status" value="1"/>
</dbReference>
<accession>M0NCC8</accession>
<keyword evidence="1" id="KW-0694">RNA-binding</keyword>
<dbReference type="RefSeq" id="WP_005038931.1">
    <property type="nucleotide sequence ID" value="NZ_AOME01000012.1"/>
</dbReference>
<dbReference type="PANTHER" id="PTHR40065">
    <property type="entry name" value="RNA-BINDING PROTEIN YHBY"/>
    <property type="match status" value="1"/>
</dbReference>
<dbReference type="OrthoDB" id="30785at2157"/>
<evidence type="ECO:0000256" key="1">
    <source>
        <dbReference type="ARBA" id="ARBA00022884"/>
    </source>
</evidence>
<dbReference type="EMBL" id="AOME01000012">
    <property type="protein sequence ID" value="EMA55612.1"/>
    <property type="molecule type" value="Genomic_DNA"/>
</dbReference>
<dbReference type="PANTHER" id="PTHR40065:SF3">
    <property type="entry name" value="RNA-BINDING PROTEIN YHBY"/>
    <property type="match status" value="1"/>
</dbReference>
<comment type="caution">
    <text evidence="3">The sequence shown here is derived from an EMBL/GenBank/DDBJ whole genome shotgun (WGS) entry which is preliminary data.</text>
</comment>
<name>M0NCC8_9EURY</name>
<proteinExistence type="predicted"/>
<dbReference type="InterPro" id="IPR051925">
    <property type="entry name" value="RNA-binding_domain"/>
</dbReference>
<dbReference type="SUPFAM" id="SSF75471">
    <property type="entry name" value="YhbY-like"/>
    <property type="match status" value="1"/>
</dbReference>
<dbReference type="InterPro" id="IPR001890">
    <property type="entry name" value="RNA-binding_CRM"/>
</dbReference>
<dbReference type="AlphaFoldDB" id="M0NCC8"/>
<dbReference type="Gene3D" id="3.30.110.60">
    <property type="entry name" value="YhbY-like"/>
    <property type="match status" value="1"/>
</dbReference>
<organism evidence="3 4">
    <name type="scientific">Halococcus salifodinae DSM 8989</name>
    <dbReference type="NCBI Taxonomy" id="1227456"/>
    <lineage>
        <taxon>Archaea</taxon>
        <taxon>Methanobacteriati</taxon>
        <taxon>Methanobacteriota</taxon>
        <taxon>Stenosarchaea group</taxon>
        <taxon>Halobacteria</taxon>
        <taxon>Halobacteriales</taxon>
        <taxon>Halococcaceae</taxon>
        <taxon>Halococcus</taxon>
    </lineage>
</organism>
<dbReference type="Proteomes" id="UP000011625">
    <property type="component" value="Unassembled WGS sequence"/>
</dbReference>